<feature type="domain" description="OB-fold nucleic acid binding" evidence="8">
    <location>
        <begin position="18"/>
        <end position="112"/>
    </location>
</feature>
<dbReference type="InterPro" id="IPR020579">
    <property type="entry name" value="Exonuc_VII_lsu_C"/>
</dbReference>
<dbReference type="Pfam" id="PF02601">
    <property type="entry name" value="Exonuc_VII_L"/>
    <property type="match status" value="1"/>
</dbReference>
<dbReference type="InterPro" id="IPR003753">
    <property type="entry name" value="Exonuc_VII_L"/>
</dbReference>
<comment type="catalytic activity">
    <reaction evidence="5 6">
        <text>Exonucleolytic cleavage in either 5'- to 3'- or 3'- to 5'-direction to yield nucleoside 5'-phosphates.</text>
        <dbReference type="EC" id="3.1.11.6"/>
    </reaction>
</comment>
<dbReference type="Pfam" id="PF13742">
    <property type="entry name" value="tRNA_anti_2"/>
    <property type="match status" value="1"/>
</dbReference>
<feature type="domain" description="Exonuclease VII large subunit C-terminal" evidence="7">
    <location>
        <begin position="136"/>
        <end position="314"/>
    </location>
</feature>
<accession>A0A1H3GM55</accession>
<keyword evidence="4 5" id="KW-0269">Exonuclease</keyword>
<keyword evidence="3 5" id="KW-0378">Hydrolase</keyword>
<gene>
    <name evidence="5" type="primary">xseA</name>
    <name evidence="9" type="ORF">SAMN03080603_01570</name>
</gene>
<dbReference type="EC" id="3.1.11.6" evidence="5"/>
<comment type="subunit">
    <text evidence="5">Heterooligomer composed of large and small subunits.</text>
</comment>
<proteinExistence type="inferred from homology"/>
<dbReference type="GO" id="GO:0006308">
    <property type="term" value="P:DNA catabolic process"/>
    <property type="evidence" value="ECO:0007669"/>
    <property type="project" value="UniProtKB-UniRule"/>
</dbReference>
<sequence>MSREMPLLNNLPKTSNVITVDELTFYIKDLIEKDPILRNVAVKGEIIEIKRHNSGHVYFSIGSKQSRLSCVMFKSNANYIPLWPQAGDEVIVQGYIGLYPPQGAYQLYARNILPLGKGAQTRAKEELKKRLEKEGLFDPRVKRKLPPYPNKVGVVTSQTGAAVKDVIKVAKKRFPQCRIYVFPTLVQGIEAPQDIVRAMQLAATKELDILLLVRGGGSRDDLTPFDDERVVRSIRACPFPVVTGVGHEIDWTLSDLAADMRAPTPSAAAENVFPDRIELYKQIRHMKARLFSLVLHKCQQESNLCERQLARLQNILKNLYLHPAGIEIARLTQNLSMNLNKIISSLKERLTHAAASLDALSPLKCLSRGWITCLSKDGETVVSLSQVAIGDEVSLCMIDGRANAEIISIYFKEE</sequence>
<comment type="similarity">
    <text evidence="5 6">Belongs to the XseA family.</text>
</comment>
<dbReference type="EMBL" id="FNPD01000009">
    <property type="protein sequence ID" value="SDY04422.1"/>
    <property type="molecule type" value="Genomic_DNA"/>
</dbReference>
<dbReference type="GO" id="GO:0005737">
    <property type="term" value="C:cytoplasm"/>
    <property type="evidence" value="ECO:0007669"/>
    <property type="project" value="UniProtKB-SubCell"/>
</dbReference>
<evidence type="ECO:0000259" key="8">
    <source>
        <dbReference type="Pfam" id="PF13742"/>
    </source>
</evidence>
<evidence type="ECO:0000256" key="5">
    <source>
        <dbReference type="HAMAP-Rule" id="MF_00378"/>
    </source>
</evidence>
<evidence type="ECO:0000256" key="4">
    <source>
        <dbReference type="ARBA" id="ARBA00022839"/>
    </source>
</evidence>
<evidence type="ECO:0000259" key="7">
    <source>
        <dbReference type="Pfam" id="PF02601"/>
    </source>
</evidence>
<evidence type="ECO:0000256" key="3">
    <source>
        <dbReference type="ARBA" id="ARBA00022801"/>
    </source>
</evidence>
<organism evidence="9 10">
    <name type="scientific">Acetomicrobium thermoterrenum DSM 13490</name>
    <dbReference type="NCBI Taxonomy" id="1120987"/>
    <lineage>
        <taxon>Bacteria</taxon>
        <taxon>Thermotogati</taxon>
        <taxon>Synergistota</taxon>
        <taxon>Synergistia</taxon>
        <taxon>Synergistales</taxon>
        <taxon>Acetomicrobiaceae</taxon>
        <taxon>Acetomicrobium</taxon>
    </lineage>
</organism>
<evidence type="ECO:0000256" key="6">
    <source>
        <dbReference type="RuleBase" id="RU004355"/>
    </source>
</evidence>
<name>A0A1H3GM55_9BACT</name>
<keyword evidence="10" id="KW-1185">Reference proteome</keyword>
<comment type="function">
    <text evidence="5">Bidirectionally degrades single-stranded DNA into large acid-insoluble oligonucleotides, which are then degraded further into small acid-soluble oligonucleotides.</text>
</comment>
<reference evidence="10" key="1">
    <citation type="submission" date="2016-10" db="EMBL/GenBank/DDBJ databases">
        <authorList>
            <person name="Varghese N."/>
            <person name="Submissions S."/>
        </authorList>
    </citation>
    <scope>NUCLEOTIDE SEQUENCE [LARGE SCALE GENOMIC DNA]</scope>
    <source>
        <strain evidence="10">DSM 13490</strain>
    </source>
</reference>
<protein>
    <recommendedName>
        <fullName evidence="5">Exodeoxyribonuclease 7 large subunit</fullName>
        <ecNumber evidence="5">3.1.11.6</ecNumber>
    </recommendedName>
    <alternativeName>
        <fullName evidence="5">Exodeoxyribonuclease VII large subunit</fullName>
        <shortName evidence="5">Exonuclease VII large subunit</shortName>
    </alternativeName>
</protein>
<dbReference type="CDD" id="cd04489">
    <property type="entry name" value="ExoVII_LU_OBF"/>
    <property type="match status" value="1"/>
</dbReference>
<keyword evidence="2 5" id="KW-0540">Nuclease</keyword>
<comment type="subcellular location">
    <subcellularLocation>
        <location evidence="5 6">Cytoplasm</location>
    </subcellularLocation>
</comment>
<dbReference type="PANTHER" id="PTHR30008">
    <property type="entry name" value="EXODEOXYRIBONUCLEASE 7 LARGE SUBUNIT"/>
    <property type="match status" value="1"/>
</dbReference>
<evidence type="ECO:0000256" key="2">
    <source>
        <dbReference type="ARBA" id="ARBA00022722"/>
    </source>
</evidence>
<dbReference type="NCBIfam" id="TIGR00237">
    <property type="entry name" value="xseA"/>
    <property type="match status" value="1"/>
</dbReference>
<dbReference type="GO" id="GO:0003676">
    <property type="term" value="F:nucleic acid binding"/>
    <property type="evidence" value="ECO:0007669"/>
    <property type="project" value="InterPro"/>
</dbReference>
<dbReference type="AlphaFoldDB" id="A0A1H3GM55"/>
<evidence type="ECO:0000256" key="1">
    <source>
        <dbReference type="ARBA" id="ARBA00022490"/>
    </source>
</evidence>
<evidence type="ECO:0000313" key="10">
    <source>
        <dbReference type="Proteomes" id="UP000199266"/>
    </source>
</evidence>
<dbReference type="HAMAP" id="MF_00378">
    <property type="entry name" value="Exonuc_7_L"/>
    <property type="match status" value="1"/>
</dbReference>
<dbReference type="PANTHER" id="PTHR30008:SF0">
    <property type="entry name" value="EXODEOXYRIBONUCLEASE 7 LARGE SUBUNIT"/>
    <property type="match status" value="1"/>
</dbReference>
<dbReference type="InterPro" id="IPR025824">
    <property type="entry name" value="OB-fold_nuc-bd_dom"/>
</dbReference>
<dbReference type="RefSeq" id="WP_234945561.1">
    <property type="nucleotide sequence ID" value="NZ_FNPD01000009.1"/>
</dbReference>
<dbReference type="Proteomes" id="UP000199266">
    <property type="component" value="Unassembled WGS sequence"/>
</dbReference>
<keyword evidence="1 5" id="KW-0963">Cytoplasm</keyword>
<dbReference type="GO" id="GO:0009318">
    <property type="term" value="C:exodeoxyribonuclease VII complex"/>
    <property type="evidence" value="ECO:0007669"/>
    <property type="project" value="UniProtKB-UniRule"/>
</dbReference>
<dbReference type="GO" id="GO:0008855">
    <property type="term" value="F:exodeoxyribonuclease VII activity"/>
    <property type="evidence" value="ECO:0007669"/>
    <property type="project" value="UniProtKB-UniRule"/>
</dbReference>
<evidence type="ECO:0000313" key="9">
    <source>
        <dbReference type="EMBL" id="SDY04422.1"/>
    </source>
</evidence>